<dbReference type="InterPro" id="IPR041581">
    <property type="entry name" value="Glyoxalase_6"/>
</dbReference>
<evidence type="ECO:0000259" key="1">
    <source>
        <dbReference type="PROSITE" id="PS51819"/>
    </source>
</evidence>
<organism evidence="2 3">
    <name type="scientific">Actinacidiphila alni</name>
    <dbReference type="NCBI Taxonomy" id="380248"/>
    <lineage>
        <taxon>Bacteria</taxon>
        <taxon>Bacillati</taxon>
        <taxon>Actinomycetota</taxon>
        <taxon>Actinomycetes</taxon>
        <taxon>Kitasatosporales</taxon>
        <taxon>Streptomycetaceae</taxon>
        <taxon>Actinacidiphila</taxon>
    </lineage>
</organism>
<gene>
    <name evidence="2" type="ORF">SAMN05216251_108262</name>
</gene>
<accession>A0A1I2G596</accession>
<feature type="domain" description="VOC" evidence="1">
    <location>
        <begin position="10"/>
        <end position="123"/>
    </location>
</feature>
<feature type="domain" description="VOC" evidence="1">
    <location>
        <begin position="136"/>
        <end position="261"/>
    </location>
</feature>
<dbReference type="PROSITE" id="PS51819">
    <property type="entry name" value="VOC"/>
    <property type="match status" value="2"/>
</dbReference>
<evidence type="ECO:0000313" key="2">
    <source>
        <dbReference type="EMBL" id="SFF12348.1"/>
    </source>
</evidence>
<dbReference type="PANTHER" id="PTHR33993:SF10">
    <property type="entry name" value="CONSERVED PROTEIN"/>
    <property type="match status" value="1"/>
</dbReference>
<keyword evidence="3" id="KW-1185">Reference proteome</keyword>
<dbReference type="OrthoDB" id="9793039at2"/>
<dbReference type="EMBL" id="FONG01000008">
    <property type="protein sequence ID" value="SFF12348.1"/>
    <property type="molecule type" value="Genomic_DNA"/>
</dbReference>
<proteinExistence type="predicted"/>
<dbReference type="Proteomes" id="UP000199323">
    <property type="component" value="Unassembled WGS sequence"/>
</dbReference>
<dbReference type="Gene3D" id="3.10.180.10">
    <property type="entry name" value="2,3-Dihydroxybiphenyl 1,2-Dioxygenase, domain 1"/>
    <property type="match status" value="2"/>
</dbReference>
<dbReference type="RefSeq" id="WP_093714228.1">
    <property type="nucleotide sequence ID" value="NZ_FONG01000008.1"/>
</dbReference>
<reference evidence="3" key="1">
    <citation type="submission" date="2016-10" db="EMBL/GenBank/DDBJ databases">
        <authorList>
            <person name="Varghese N."/>
            <person name="Submissions S."/>
        </authorList>
    </citation>
    <scope>NUCLEOTIDE SEQUENCE [LARGE SCALE GENOMIC DNA]</scope>
    <source>
        <strain evidence="3">CGMCC 4.3510</strain>
    </source>
</reference>
<dbReference type="PANTHER" id="PTHR33993">
    <property type="entry name" value="GLYOXALASE-RELATED"/>
    <property type="match status" value="1"/>
</dbReference>
<sequence>MLTDDYAPGAPDWTDLGSRDTTAAAAFYAALFGWEFRPGGPESGGYGMFLRDGKTVAGMGPLQDSGAHPAWTVYFMTADADATTALVTEHGGTVRVPPMTIPGQGRLAAYTDPTGAEFAVWEPGGTKGLEHVGPWALCWTELYTPDAGRAKDFYGAVLAWDYEDMPLPDNEGAAGTYTVVSRAGGGQDGSHGGILQLGPDLLPGGVAYWQPYFGVDDCDAVVARATEGGGAVLMPATDMAGIGRIALLADPEGCFFAVLTPAEAMTS</sequence>
<dbReference type="InterPro" id="IPR052164">
    <property type="entry name" value="Anthracycline_SecMetBiosynth"/>
</dbReference>
<dbReference type="InterPro" id="IPR037523">
    <property type="entry name" value="VOC_core"/>
</dbReference>
<dbReference type="AlphaFoldDB" id="A0A1I2G596"/>
<protein>
    <recommendedName>
        <fullName evidence="1">VOC domain-containing protein</fullName>
    </recommendedName>
</protein>
<evidence type="ECO:0000313" key="3">
    <source>
        <dbReference type="Proteomes" id="UP000199323"/>
    </source>
</evidence>
<dbReference type="Pfam" id="PF00903">
    <property type="entry name" value="Glyoxalase"/>
    <property type="match status" value="1"/>
</dbReference>
<dbReference type="Pfam" id="PF18029">
    <property type="entry name" value="Glyoxalase_6"/>
    <property type="match status" value="1"/>
</dbReference>
<dbReference type="SUPFAM" id="SSF54593">
    <property type="entry name" value="Glyoxalase/Bleomycin resistance protein/Dihydroxybiphenyl dioxygenase"/>
    <property type="match status" value="2"/>
</dbReference>
<name>A0A1I2G596_9ACTN</name>
<dbReference type="InterPro" id="IPR004360">
    <property type="entry name" value="Glyas_Fos-R_dOase_dom"/>
</dbReference>
<dbReference type="CDD" id="cd07247">
    <property type="entry name" value="SgaA_N_like"/>
    <property type="match status" value="2"/>
</dbReference>
<dbReference type="InterPro" id="IPR029068">
    <property type="entry name" value="Glyas_Bleomycin-R_OHBP_Dase"/>
</dbReference>